<evidence type="ECO:0000313" key="1">
    <source>
        <dbReference type="EMBL" id="SPF37492.1"/>
    </source>
</evidence>
<gene>
    <name evidence="1" type="ORF">SBF1_1820001</name>
</gene>
<dbReference type="Proteomes" id="UP000238916">
    <property type="component" value="Unassembled WGS sequence"/>
</dbReference>
<evidence type="ECO:0000313" key="2">
    <source>
        <dbReference type="Proteomes" id="UP000238916"/>
    </source>
</evidence>
<dbReference type="AlphaFoldDB" id="A0A2U3KCU3"/>
<organism evidence="1 2">
    <name type="scientific">Candidatus Desulfosporosinus infrequens</name>
    <dbReference type="NCBI Taxonomy" id="2043169"/>
    <lineage>
        <taxon>Bacteria</taxon>
        <taxon>Bacillati</taxon>
        <taxon>Bacillota</taxon>
        <taxon>Clostridia</taxon>
        <taxon>Eubacteriales</taxon>
        <taxon>Desulfitobacteriaceae</taxon>
        <taxon>Desulfosporosinus</taxon>
    </lineage>
</organism>
<proteinExistence type="predicted"/>
<protein>
    <submittedName>
        <fullName evidence="1">Uncharacterized protein</fullName>
    </submittedName>
</protein>
<dbReference type="EMBL" id="OMOF01000093">
    <property type="protein sequence ID" value="SPF37492.1"/>
    <property type="molecule type" value="Genomic_DNA"/>
</dbReference>
<name>A0A2U3KCU3_9FIRM</name>
<accession>A0A2U3KCU3</accession>
<reference evidence="2" key="1">
    <citation type="submission" date="2018-02" db="EMBL/GenBank/DDBJ databases">
        <authorList>
            <person name="Hausmann B."/>
        </authorList>
    </citation>
    <scope>NUCLEOTIDE SEQUENCE [LARGE SCALE GENOMIC DNA]</scope>
    <source>
        <strain evidence="2">Peat soil MAG SbF1</strain>
    </source>
</reference>
<sequence>MFFVLATGVVNLIEIHLNLFSFYFKMRENAISVIKSLNITRQKKLEAIGYSIS</sequence>